<organism evidence="6 7">
    <name type="scientific">Halopiger aswanensis</name>
    <dbReference type="NCBI Taxonomy" id="148449"/>
    <lineage>
        <taxon>Archaea</taxon>
        <taxon>Methanobacteriati</taxon>
        <taxon>Methanobacteriota</taxon>
        <taxon>Stenosarchaea group</taxon>
        <taxon>Halobacteria</taxon>
        <taxon>Halobacteriales</taxon>
        <taxon>Natrialbaceae</taxon>
        <taxon>Halopiger</taxon>
    </lineage>
</organism>
<dbReference type="RefSeq" id="WP_120242771.1">
    <property type="nucleotide sequence ID" value="NZ_RAPO01000001.1"/>
</dbReference>
<reference evidence="6 7" key="1">
    <citation type="submission" date="2018-09" db="EMBL/GenBank/DDBJ databases">
        <title>Genomic Encyclopedia of Archaeal and Bacterial Type Strains, Phase II (KMG-II): from individual species to whole genera.</title>
        <authorList>
            <person name="Goeker M."/>
        </authorList>
    </citation>
    <scope>NUCLEOTIDE SEQUENCE [LARGE SCALE GENOMIC DNA]</scope>
    <source>
        <strain evidence="6 7">DSM 13151</strain>
    </source>
</reference>
<dbReference type="InterPro" id="IPR050475">
    <property type="entry name" value="Prenyltransferase_related"/>
</dbReference>
<sequence length="301" mass="32464">MISTEGTDAPGETLQTVRTKLRTFLAVLRIRPAVNCLAVAVAGALLHPGAFDWTTATLAAVVMVLAYGIVYLYNYFTDVEEDRLNDSYNPVLDETYRRVIIAYLGTALVATVGISAAYLGPLPLAVVLFYLCTGVAYSTPPFRFKKRFVLKNVVVALFSGPLLLVMTSSLTGTIAVLDVVMVAFFGLIALTTSIVGDFRDIDGDRKAGVRTVPVVLGVRGTGHYVLAWTLVQLLVLVVPIGLGYVDPRYLLVLLAILPRLRFVYAMYARDGERIRRGPVVPETILAAAGLVAAALLDLGVV</sequence>
<dbReference type="InterPro" id="IPR044878">
    <property type="entry name" value="UbiA_sf"/>
</dbReference>
<dbReference type="GO" id="GO:0016765">
    <property type="term" value="F:transferase activity, transferring alkyl or aryl (other than methyl) groups"/>
    <property type="evidence" value="ECO:0007669"/>
    <property type="project" value="InterPro"/>
</dbReference>
<gene>
    <name evidence="6" type="ORF">ATJ93_0188</name>
</gene>
<dbReference type="PANTHER" id="PTHR42723:SF1">
    <property type="entry name" value="CHLOROPHYLL SYNTHASE, CHLOROPLASTIC"/>
    <property type="match status" value="1"/>
</dbReference>
<feature type="transmembrane region" description="Helical" evidence="5">
    <location>
        <begin position="279"/>
        <end position="300"/>
    </location>
</feature>
<keyword evidence="7" id="KW-1185">Reference proteome</keyword>
<evidence type="ECO:0000313" key="6">
    <source>
        <dbReference type="EMBL" id="RKD97205.1"/>
    </source>
</evidence>
<comment type="caution">
    <text evidence="6">The sequence shown here is derived from an EMBL/GenBank/DDBJ whole genome shotgun (WGS) entry which is preliminary data.</text>
</comment>
<keyword evidence="2 5" id="KW-0812">Transmembrane</keyword>
<dbReference type="OrthoDB" id="293340at2157"/>
<evidence type="ECO:0000256" key="5">
    <source>
        <dbReference type="SAM" id="Phobius"/>
    </source>
</evidence>
<dbReference type="Pfam" id="PF01040">
    <property type="entry name" value="UbiA"/>
    <property type="match status" value="1"/>
</dbReference>
<feature type="transmembrane region" description="Helical" evidence="5">
    <location>
        <begin position="95"/>
        <end position="114"/>
    </location>
</feature>
<dbReference type="InterPro" id="IPR000537">
    <property type="entry name" value="UbiA_prenyltransferase"/>
</dbReference>
<proteinExistence type="predicted"/>
<evidence type="ECO:0000313" key="7">
    <source>
        <dbReference type="Proteomes" id="UP000283805"/>
    </source>
</evidence>
<evidence type="ECO:0000256" key="3">
    <source>
        <dbReference type="ARBA" id="ARBA00022989"/>
    </source>
</evidence>
<feature type="transmembrane region" description="Helical" evidence="5">
    <location>
        <begin position="53"/>
        <end position="74"/>
    </location>
</feature>
<dbReference type="PANTHER" id="PTHR42723">
    <property type="entry name" value="CHLOROPHYLL SYNTHASE"/>
    <property type="match status" value="1"/>
</dbReference>
<dbReference type="GO" id="GO:0005886">
    <property type="term" value="C:plasma membrane"/>
    <property type="evidence" value="ECO:0007669"/>
    <property type="project" value="UniProtKB-SubCell"/>
</dbReference>
<dbReference type="AlphaFoldDB" id="A0A419WP06"/>
<protein>
    <submittedName>
        <fullName evidence="6">Chlorophyll synthase</fullName>
    </submittedName>
</protein>
<dbReference type="EMBL" id="RAPO01000001">
    <property type="protein sequence ID" value="RKD97205.1"/>
    <property type="molecule type" value="Genomic_DNA"/>
</dbReference>
<feature type="transmembrane region" description="Helical" evidence="5">
    <location>
        <begin position="149"/>
        <end position="168"/>
    </location>
</feature>
<evidence type="ECO:0000256" key="4">
    <source>
        <dbReference type="ARBA" id="ARBA00023136"/>
    </source>
</evidence>
<name>A0A419WP06_9EURY</name>
<dbReference type="CDD" id="cd13956">
    <property type="entry name" value="PT_UbiA"/>
    <property type="match status" value="1"/>
</dbReference>
<feature type="transmembrane region" description="Helical" evidence="5">
    <location>
        <begin position="174"/>
        <end position="196"/>
    </location>
</feature>
<feature type="transmembrane region" description="Helical" evidence="5">
    <location>
        <begin position="120"/>
        <end position="137"/>
    </location>
</feature>
<accession>A0A419WP06</accession>
<comment type="subcellular location">
    <subcellularLocation>
        <location evidence="1">Cell membrane</location>
        <topology evidence="1">Multi-pass membrane protein</topology>
    </subcellularLocation>
</comment>
<dbReference type="Gene3D" id="1.10.357.140">
    <property type="entry name" value="UbiA prenyltransferase"/>
    <property type="match status" value="1"/>
</dbReference>
<feature type="transmembrane region" description="Helical" evidence="5">
    <location>
        <begin position="28"/>
        <end position="47"/>
    </location>
</feature>
<dbReference type="Proteomes" id="UP000283805">
    <property type="component" value="Unassembled WGS sequence"/>
</dbReference>
<keyword evidence="4 5" id="KW-0472">Membrane</keyword>
<evidence type="ECO:0000256" key="1">
    <source>
        <dbReference type="ARBA" id="ARBA00004651"/>
    </source>
</evidence>
<evidence type="ECO:0000256" key="2">
    <source>
        <dbReference type="ARBA" id="ARBA00022692"/>
    </source>
</evidence>
<keyword evidence="3 5" id="KW-1133">Transmembrane helix</keyword>